<feature type="non-terminal residue" evidence="3">
    <location>
        <position position="82"/>
    </location>
</feature>
<name>A0ABT7GZX7_9ACTN</name>
<evidence type="ECO:0000313" key="4">
    <source>
        <dbReference type="Proteomes" id="UP001223390"/>
    </source>
</evidence>
<keyword evidence="4" id="KW-1185">Reference proteome</keyword>
<sequence>MSRCRHRCRGAGRDRGVATVWATVVAAVLVAVFGGVLLLGHAVVARHRAGAAADLAALAAAASWAHGPERACAAARRVAGAQ</sequence>
<dbReference type="Pfam" id="PF13400">
    <property type="entry name" value="Tad"/>
    <property type="match status" value="1"/>
</dbReference>
<protein>
    <submittedName>
        <fullName evidence="3">Pilus assembly protein TadG-related protein</fullName>
    </submittedName>
</protein>
<dbReference type="EMBL" id="JASITI010000035">
    <property type="protein sequence ID" value="MDK9498794.1"/>
    <property type="molecule type" value="Genomic_DNA"/>
</dbReference>
<keyword evidence="1" id="KW-0812">Transmembrane</keyword>
<reference evidence="3 4" key="1">
    <citation type="submission" date="2023-05" db="EMBL/GenBank/DDBJ databases">
        <title>Sequencing and Assembly of Streptomyces sp. NP73.</title>
        <authorList>
            <person name="Konwar A.N."/>
            <person name="Saikia K."/>
            <person name="Thakur D."/>
        </authorList>
    </citation>
    <scope>NUCLEOTIDE SEQUENCE [LARGE SCALE GENOMIC DNA]</scope>
    <source>
        <strain evidence="3 4">NP73</strain>
    </source>
</reference>
<keyword evidence="1" id="KW-0472">Membrane</keyword>
<organism evidence="3 4">
    <name type="scientific">Streptomyces katrae</name>
    <dbReference type="NCBI Taxonomy" id="68223"/>
    <lineage>
        <taxon>Bacteria</taxon>
        <taxon>Bacillati</taxon>
        <taxon>Actinomycetota</taxon>
        <taxon>Actinomycetes</taxon>
        <taxon>Kitasatosporales</taxon>
        <taxon>Streptomycetaceae</taxon>
        <taxon>Streptomyces</taxon>
    </lineage>
</organism>
<dbReference type="Proteomes" id="UP001223390">
    <property type="component" value="Unassembled WGS sequence"/>
</dbReference>
<evidence type="ECO:0000256" key="1">
    <source>
        <dbReference type="SAM" id="Phobius"/>
    </source>
</evidence>
<keyword evidence="1" id="KW-1133">Transmembrane helix</keyword>
<dbReference type="NCBIfam" id="TIGR03816">
    <property type="entry name" value="tadE_like_DECH"/>
    <property type="match status" value="1"/>
</dbReference>
<gene>
    <name evidence="3" type="ORF">QEZ40_003999</name>
</gene>
<dbReference type="InterPro" id="IPR021202">
    <property type="entry name" value="Rv3654c-like"/>
</dbReference>
<dbReference type="InterPro" id="IPR028087">
    <property type="entry name" value="Tad_N"/>
</dbReference>
<evidence type="ECO:0000259" key="2">
    <source>
        <dbReference type="Pfam" id="PF13400"/>
    </source>
</evidence>
<proteinExistence type="predicted"/>
<feature type="transmembrane region" description="Helical" evidence="1">
    <location>
        <begin position="20"/>
        <end position="43"/>
    </location>
</feature>
<comment type="caution">
    <text evidence="3">The sequence shown here is derived from an EMBL/GenBank/DDBJ whole genome shotgun (WGS) entry which is preliminary data.</text>
</comment>
<feature type="domain" description="Putative Flp pilus-assembly TadG-like N-terminal" evidence="2">
    <location>
        <begin position="16"/>
        <end position="62"/>
    </location>
</feature>
<accession>A0ABT7GZX7</accession>
<evidence type="ECO:0000313" key="3">
    <source>
        <dbReference type="EMBL" id="MDK9498794.1"/>
    </source>
</evidence>